<evidence type="ECO:0000313" key="9">
    <source>
        <dbReference type="Proteomes" id="UP000838878"/>
    </source>
</evidence>
<dbReference type="Proteomes" id="UP000838878">
    <property type="component" value="Chromosome 9"/>
</dbReference>
<reference evidence="8" key="1">
    <citation type="submission" date="2021-12" db="EMBL/GenBank/DDBJ databases">
        <authorList>
            <person name="Martin H S."/>
        </authorList>
    </citation>
    <scope>NUCLEOTIDE SEQUENCE</scope>
</reference>
<dbReference type="OrthoDB" id="7285826at2759"/>
<keyword evidence="2" id="KW-0677">Repeat</keyword>
<evidence type="ECO:0000256" key="4">
    <source>
        <dbReference type="ARBA" id="ARBA00022833"/>
    </source>
</evidence>
<keyword evidence="1" id="KW-0479">Metal-binding</keyword>
<gene>
    <name evidence="8" type="ORF">BINO364_LOCUS16116</name>
</gene>
<organism evidence="8 9">
    <name type="scientific">Brenthis ino</name>
    <name type="common">lesser marbled fritillary</name>
    <dbReference type="NCBI Taxonomy" id="405034"/>
    <lineage>
        <taxon>Eukaryota</taxon>
        <taxon>Metazoa</taxon>
        <taxon>Ecdysozoa</taxon>
        <taxon>Arthropoda</taxon>
        <taxon>Hexapoda</taxon>
        <taxon>Insecta</taxon>
        <taxon>Pterygota</taxon>
        <taxon>Neoptera</taxon>
        <taxon>Endopterygota</taxon>
        <taxon>Lepidoptera</taxon>
        <taxon>Glossata</taxon>
        <taxon>Ditrysia</taxon>
        <taxon>Papilionoidea</taxon>
        <taxon>Nymphalidae</taxon>
        <taxon>Heliconiinae</taxon>
        <taxon>Argynnini</taxon>
        <taxon>Brenthis</taxon>
    </lineage>
</organism>
<feature type="domain" description="C2H2-type" evidence="7">
    <location>
        <begin position="1418"/>
        <end position="1447"/>
    </location>
</feature>
<keyword evidence="9" id="KW-1185">Reference proteome</keyword>
<evidence type="ECO:0000256" key="5">
    <source>
        <dbReference type="PROSITE-ProRule" id="PRU00042"/>
    </source>
</evidence>
<dbReference type="GO" id="GO:0005634">
    <property type="term" value="C:nucleus"/>
    <property type="evidence" value="ECO:0007669"/>
    <property type="project" value="TreeGrafter"/>
</dbReference>
<dbReference type="PROSITE" id="PS00028">
    <property type="entry name" value="ZINC_FINGER_C2H2_1"/>
    <property type="match status" value="7"/>
</dbReference>
<sequence length="1617" mass="187903">MLMYVENYQRKKEKSTKVNRFVNTSTMADDIDIEEHDLLDNPRIKNIFPDITSIKTEVIDYEEDTTDYQEEMNYGENFDFSNHYNTEPMEYENDLPDLYQNKIILGSKPCSESPSPSEYDSVPTIRECSIVLQDFGPILDNSPYCSSCQTLFPTENALDSHKMTTHSFLVAVSNNKAIKSTSKSSISAIKFASTAPKGVVCNHCNEIFPDEIALIKHSYELLPEKFEDDTEVLLTNDEKSDFSTATYISCEICSCLFKLKGHYLGHMKKFHGVDHDTLPNYAVTNFQCRFCPVVVTNSKRYNGHIYYTHKKLYTKKIKKYNSDQFKCDPCNITFPTAYSEKIHVALNHPNIPKSKVNTVSLGMKETKIKLPGAFRPNYQRPFAKSTLFSCDKCQIHFVSCLVAVEHSKRCVLTKGDWKCKKCRRSFKMTDRDAHLKQHEVSDRLKVIKIREGILDRIICRCLSCQVCFDERNMLKYHSFGCSTDNNYVYCSVCQIRIHEHAVKKHNRIHNELGPDVYFVIIDFIFNDESTNKKPKAIPEESAVSKRKEKAFFYFHCPSCKLCMKINRLSDHHRTGKCNKSLAKCLCKMCGLRFSVKGYKSHKEAHKRVPNLKLCDMFFRNTQTDEKIDPPFPTFKKCKKCKVCFFSSVALRSHICHEEEVKICDYCGEKLSDLAYKLHVPFHEYRNQEKLENELIKKYESLKTIWNILYLCVTCDTVLDSYDDVVEHSQDHFCNMENYNVTINHCDICDLNFMGKSYERHENLHLAGNISKSAFEIIKYNYETLLSDKWLDIFTKLVPEQVDQILKKSIYKDTRSVRMTVFDQKNSGFSLYQCGVCNVMVENNKIIHHIQDRNNCLKITNFSCNLCQFKFDSKTALKSHQILHENLQIGTRAFKIISFNNEKDVYVNDSLKSVMNPEALKFIRCQHCGKLINKVKYNKHMHNHRYSDKKKHEKKKIQPKFVVRPKFKNAGISSHTFYKCKLCGVCVFKQNIKIHFCSKKNQKKQCNKCLLWFRASNIQKHYMYHEKYKFTKGVNVVSFKKGVIESDRAQGKMVVYQCKDCKICLHWKHNIPRHKCVSSGYFKECSLCEVSFHCSHFYIHQQLHDTKSFSKKNLTIAKFTPMSKIKNVTKPLVPVKFKNNEATWFLKKKSFKTKIVPKANNMRNLTDGGKSVNYELTSKTYFKRLAGRFFKCGICKLLFLTGSALVKHTKCCDEDRDSSKCDCGLVFHSSALQLHKKWQRCGQSGRTKYFIVTLISENIVDFDLIKCLYTCRQCGIYYLSLDTVLKHIEDNHLTVRSLVKCEQCDLPFTTISNTKHNRIHHKTHNWSLSDLNVFEVKFLTVAQVMNDFPEDSICDESFASTANDSSLERKSVKRKLVEKPAVVNKVSKIEPRTEVEDNETTLQNRLCIPLGTCDLTNIYKCDICDLSFLHKKTLATHYSVGRHKEYRITCKCGLKFTLKSLKRHLKVPTGLRLNEIEKLTTSIRKDELNESQNSEVTVETDNTLKLFKCSECDVYFLTHEVCQDHISNHQVLDPTEYIACKICELQFLCEYLGAHMRTHRDQTFNIEKLMVTEFQPDKQTLDTYRAVDRLKSKAVSTTTHFDTEDEKSESLDSSNTAR</sequence>
<dbReference type="PANTHER" id="PTHR24409:SF295">
    <property type="entry name" value="AZ2-RELATED"/>
    <property type="match status" value="1"/>
</dbReference>
<keyword evidence="4" id="KW-0862">Zinc</keyword>
<evidence type="ECO:0000313" key="8">
    <source>
        <dbReference type="EMBL" id="CAH0731217.1"/>
    </source>
</evidence>
<dbReference type="GO" id="GO:0000981">
    <property type="term" value="F:DNA-binding transcription factor activity, RNA polymerase II-specific"/>
    <property type="evidence" value="ECO:0007669"/>
    <property type="project" value="TreeGrafter"/>
</dbReference>
<dbReference type="InterPro" id="IPR013087">
    <property type="entry name" value="Znf_C2H2_type"/>
</dbReference>
<dbReference type="GO" id="GO:0000977">
    <property type="term" value="F:RNA polymerase II transcription regulatory region sequence-specific DNA binding"/>
    <property type="evidence" value="ECO:0007669"/>
    <property type="project" value="TreeGrafter"/>
</dbReference>
<dbReference type="GO" id="GO:0008270">
    <property type="term" value="F:zinc ion binding"/>
    <property type="evidence" value="ECO:0007669"/>
    <property type="project" value="UniProtKB-KW"/>
</dbReference>
<name>A0A8J9WAH1_9NEOP</name>
<dbReference type="PROSITE" id="PS50157">
    <property type="entry name" value="ZINC_FINGER_C2H2_2"/>
    <property type="match status" value="2"/>
</dbReference>
<dbReference type="PANTHER" id="PTHR24409">
    <property type="entry name" value="ZINC FINGER PROTEIN 142"/>
    <property type="match status" value="1"/>
</dbReference>
<evidence type="ECO:0000256" key="6">
    <source>
        <dbReference type="SAM" id="MobiDB-lite"/>
    </source>
</evidence>
<feature type="domain" description="C2H2-type" evidence="7">
    <location>
        <begin position="861"/>
        <end position="888"/>
    </location>
</feature>
<feature type="region of interest" description="Disordered" evidence="6">
    <location>
        <begin position="1597"/>
        <end position="1617"/>
    </location>
</feature>
<dbReference type="EMBL" id="OV170229">
    <property type="protein sequence ID" value="CAH0731217.1"/>
    <property type="molecule type" value="Genomic_DNA"/>
</dbReference>
<dbReference type="Gene3D" id="3.30.160.60">
    <property type="entry name" value="Classic Zinc Finger"/>
    <property type="match status" value="1"/>
</dbReference>
<accession>A0A8J9WAH1</accession>
<evidence type="ECO:0000259" key="7">
    <source>
        <dbReference type="PROSITE" id="PS50157"/>
    </source>
</evidence>
<protein>
    <recommendedName>
        <fullName evidence="7">C2H2-type domain-containing protein</fullName>
    </recommendedName>
</protein>
<evidence type="ECO:0000256" key="1">
    <source>
        <dbReference type="ARBA" id="ARBA00022723"/>
    </source>
</evidence>
<evidence type="ECO:0000256" key="2">
    <source>
        <dbReference type="ARBA" id="ARBA00022737"/>
    </source>
</evidence>
<keyword evidence="3 5" id="KW-0863">Zinc-finger</keyword>
<evidence type="ECO:0000256" key="3">
    <source>
        <dbReference type="ARBA" id="ARBA00022771"/>
    </source>
</evidence>
<proteinExistence type="predicted"/>
<dbReference type="SMART" id="SM00355">
    <property type="entry name" value="ZnF_C2H2"/>
    <property type="match status" value="22"/>
</dbReference>
<feature type="non-terminal residue" evidence="8">
    <location>
        <position position="1617"/>
    </location>
</feature>